<dbReference type="GO" id="GO:0008168">
    <property type="term" value="F:methyltransferase activity"/>
    <property type="evidence" value="ECO:0007669"/>
    <property type="project" value="UniProtKB-KW"/>
</dbReference>
<sequence>MKTITNRDQPQELSTDIHVITAEINAYKRIAGEAIFEIGRRLKHVKENDLVHGEWERWCREEIGMTPQHVNRFIRIYIRFENRTSLLDLGVAALAHLVDFTDEQIARPHAIPSTGEIKLVDDMTVRELREVKKALKEAEARAQKAEQDYELVRETLESIESQPQPEPIVIEKPVYQVREVIPANVQSRIDEVERRLEEAESERDETKYGAWHIEQKYTAFPEQNRRNTLLFGNTMSPN</sequence>
<dbReference type="AlphaFoldDB" id="M9L9B4"/>
<evidence type="ECO:0000256" key="1">
    <source>
        <dbReference type="SAM" id="Coils"/>
    </source>
</evidence>
<comment type="caution">
    <text evidence="2">The sequence shown here is derived from an EMBL/GenBank/DDBJ whole genome shotgun (WGS) entry which is preliminary data.</text>
</comment>
<dbReference type="Proteomes" id="UP000029453">
    <property type="component" value="Unassembled WGS sequence"/>
</dbReference>
<keyword evidence="2" id="KW-0808">Transferase</keyword>
<keyword evidence="2" id="KW-0489">Methyltransferase</keyword>
<protein>
    <submittedName>
        <fullName evidence="2">DNA modification methylase</fullName>
    </submittedName>
</protein>
<reference evidence="2 3" key="1">
    <citation type="submission" date="2012-10" db="EMBL/GenBank/DDBJ databases">
        <title>Draft Genome Sequence of Paenibacillus popilliae ATCC 14706T.</title>
        <authorList>
            <person name="Iiyama K."/>
            <person name="Mori K."/>
            <person name="Mon H."/>
            <person name="Chieda Y."/>
            <person name="Lee J.M."/>
            <person name="Kusakabe T."/>
            <person name="Tashiro K."/>
            <person name="Asano S."/>
            <person name="Yasunaga-Aoki C."/>
            <person name="Shimizu S."/>
        </authorList>
    </citation>
    <scope>NUCLEOTIDE SEQUENCE [LARGE SCALE GENOMIC DNA]</scope>
    <source>
        <strain evidence="2 3">ATCC 14706</strain>
    </source>
</reference>
<keyword evidence="3" id="KW-1185">Reference proteome</keyword>
<accession>M9L9B4</accession>
<dbReference type="Pfam" id="PF11300">
    <property type="entry name" value="DUF3102"/>
    <property type="match status" value="1"/>
</dbReference>
<organism evidence="2 3">
    <name type="scientific">Paenibacillus popilliae ATCC 14706</name>
    <dbReference type="NCBI Taxonomy" id="1212764"/>
    <lineage>
        <taxon>Bacteria</taxon>
        <taxon>Bacillati</taxon>
        <taxon>Bacillota</taxon>
        <taxon>Bacilli</taxon>
        <taxon>Bacillales</taxon>
        <taxon>Paenibacillaceae</taxon>
        <taxon>Paenibacillus</taxon>
    </lineage>
</organism>
<evidence type="ECO:0000313" key="2">
    <source>
        <dbReference type="EMBL" id="GAC41977.1"/>
    </source>
</evidence>
<evidence type="ECO:0000313" key="3">
    <source>
        <dbReference type="Proteomes" id="UP000029453"/>
    </source>
</evidence>
<dbReference type="RefSeq" id="WP_006285361.1">
    <property type="nucleotide sequence ID" value="NZ_BALG01000056.1"/>
</dbReference>
<dbReference type="InterPro" id="IPR021451">
    <property type="entry name" value="DUF3102"/>
</dbReference>
<name>M9L9B4_PAEPP</name>
<dbReference type="GO" id="GO:0032259">
    <property type="term" value="P:methylation"/>
    <property type="evidence" value="ECO:0007669"/>
    <property type="project" value="UniProtKB-KW"/>
</dbReference>
<feature type="coiled-coil region" evidence="1">
    <location>
        <begin position="125"/>
        <end position="209"/>
    </location>
</feature>
<dbReference type="OrthoDB" id="2200242at2"/>
<dbReference type="EMBL" id="BALG01000056">
    <property type="protein sequence ID" value="GAC41977.1"/>
    <property type="molecule type" value="Genomic_DNA"/>
</dbReference>
<proteinExistence type="predicted"/>
<keyword evidence="1" id="KW-0175">Coiled coil</keyword>
<gene>
    <name evidence="2" type="ORF">PPOP_1334</name>
</gene>